<dbReference type="PANTHER" id="PTHR32308:SF0">
    <property type="entry name" value="HPCH_HPAI ALDOLASE_CITRATE LYASE DOMAIN-CONTAINING PROTEIN"/>
    <property type="match status" value="1"/>
</dbReference>
<comment type="caution">
    <text evidence="5">The sequence shown here is derived from an EMBL/GenBank/DDBJ whole genome shotgun (WGS) entry which is preliminary data.</text>
</comment>
<dbReference type="GO" id="GO:0016829">
    <property type="term" value="F:lyase activity"/>
    <property type="evidence" value="ECO:0007669"/>
    <property type="project" value="UniProtKB-KW"/>
</dbReference>
<name>A0ABW1P456_9PSEU</name>
<dbReference type="InterPro" id="IPR011206">
    <property type="entry name" value="Citrate_lyase_beta/mcl1/mcl2"/>
</dbReference>
<evidence type="ECO:0000313" key="5">
    <source>
        <dbReference type="EMBL" id="MFC6090105.1"/>
    </source>
</evidence>
<reference evidence="6" key="1">
    <citation type="journal article" date="2019" name="Int. J. Syst. Evol. Microbiol.">
        <title>The Global Catalogue of Microorganisms (GCM) 10K type strain sequencing project: providing services to taxonomists for standard genome sequencing and annotation.</title>
        <authorList>
            <consortium name="The Broad Institute Genomics Platform"/>
            <consortium name="The Broad Institute Genome Sequencing Center for Infectious Disease"/>
            <person name="Wu L."/>
            <person name="Ma J."/>
        </authorList>
    </citation>
    <scope>NUCLEOTIDE SEQUENCE [LARGE SCALE GENOMIC DNA]</scope>
    <source>
        <strain evidence="6">CGMCC 4.7246</strain>
    </source>
</reference>
<sequence>MTPPARSFLYVPGHREDRLRKAVGSDADAVVLDLEDAVPAADKDRARRAVRALLDELPPGRSAWVRVNGEPGLVEEDVAAVASPALTGIWVPKAEPGPLRRAHDLLTAAERRLHLPAGRLSVVALVETALGVLRVEQVCAAPRVARLGVGEADLAGELRLRPDDRRSELHGIRLQVVLASAAAGLAAPIGPVETDVHDTARLVETTTTLLRQGFRARTALHPRQVETINAVFTPTPAEVAEATALVRGFTGDVAVDRTGRFVDPAVLRTAHEVIARATPPPPDAPPG</sequence>
<keyword evidence="6" id="KW-1185">Reference proteome</keyword>
<comment type="cofactor">
    <cofactor evidence="1">
        <name>Mg(2+)</name>
        <dbReference type="ChEBI" id="CHEBI:18420"/>
    </cofactor>
</comment>
<dbReference type="RefSeq" id="WP_380635735.1">
    <property type="nucleotide sequence ID" value="NZ_JBHSQO010000010.1"/>
</dbReference>
<keyword evidence="3" id="KW-0460">Magnesium</keyword>
<dbReference type="PANTHER" id="PTHR32308">
    <property type="entry name" value="LYASE BETA SUBUNIT, PUTATIVE (AFU_ORTHOLOGUE AFUA_4G13030)-RELATED"/>
    <property type="match status" value="1"/>
</dbReference>
<dbReference type="InterPro" id="IPR040442">
    <property type="entry name" value="Pyrv_kinase-like_dom_sf"/>
</dbReference>
<keyword evidence="5" id="KW-0456">Lyase</keyword>
<evidence type="ECO:0000256" key="1">
    <source>
        <dbReference type="ARBA" id="ARBA00001946"/>
    </source>
</evidence>
<dbReference type="PIRSF" id="PIRSF015582">
    <property type="entry name" value="Cit_lyase_B"/>
    <property type="match status" value="1"/>
</dbReference>
<dbReference type="EMBL" id="JBHSQO010000010">
    <property type="protein sequence ID" value="MFC6090105.1"/>
    <property type="molecule type" value="Genomic_DNA"/>
</dbReference>
<evidence type="ECO:0000256" key="3">
    <source>
        <dbReference type="ARBA" id="ARBA00022842"/>
    </source>
</evidence>
<dbReference type="InterPro" id="IPR005000">
    <property type="entry name" value="Aldolase/citrate-lyase_domain"/>
</dbReference>
<dbReference type="SUPFAM" id="SSF51621">
    <property type="entry name" value="Phosphoenolpyruvate/pyruvate domain"/>
    <property type="match status" value="1"/>
</dbReference>
<dbReference type="Proteomes" id="UP001596220">
    <property type="component" value="Unassembled WGS sequence"/>
</dbReference>
<feature type="domain" description="HpcH/HpaI aldolase/citrate lyase" evidence="4">
    <location>
        <begin position="6"/>
        <end position="222"/>
    </location>
</feature>
<dbReference type="InterPro" id="IPR015813">
    <property type="entry name" value="Pyrv/PenolPyrv_kinase-like_dom"/>
</dbReference>
<keyword evidence="2" id="KW-0479">Metal-binding</keyword>
<dbReference type="Pfam" id="PF03328">
    <property type="entry name" value="HpcH_HpaI"/>
    <property type="match status" value="1"/>
</dbReference>
<evidence type="ECO:0000313" key="6">
    <source>
        <dbReference type="Proteomes" id="UP001596220"/>
    </source>
</evidence>
<protein>
    <submittedName>
        <fullName evidence="5">HpcH/HpaI aldolase/citrate lyase family protein</fullName>
    </submittedName>
</protein>
<gene>
    <name evidence="5" type="ORF">ACFP3R_12555</name>
</gene>
<accession>A0ABW1P456</accession>
<evidence type="ECO:0000259" key="4">
    <source>
        <dbReference type="Pfam" id="PF03328"/>
    </source>
</evidence>
<proteinExistence type="predicted"/>
<evidence type="ECO:0000256" key="2">
    <source>
        <dbReference type="ARBA" id="ARBA00022723"/>
    </source>
</evidence>
<organism evidence="5 6">
    <name type="scientific">Saccharothrix lopnurensis</name>
    <dbReference type="NCBI Taxonomy" id="1670621"/>
    <lineage>
        <taxon>Bacteria</taxon>
        <taxon>Bacillati</taxon>
        <taxon>Actinomycetota</taxon>
        <taxon>Actinomycetes</taxon>
        <taxon>Pseudonocardiales</taxon>
        <taxon>Pseudonocardiaceae</taxon>
        <taxon>Saccharothrix</taxon>
    </lineage>
</organism>
<dbReference type="Gene3D" id="3.20.20.60">
    <property type="entry name" value="Phosphoenolpyruvate-binding domains"/>
    <property type="match status" value="1"/>
</dbReference>